<dbReference type="FunFam" id="3.30.565.10:FF:000010">
    <property type="entry name" value="Sensor histidine kinase RcsC"/>
    <property type="match status" value="1"/>
</dbReference>
<feature type="coiled-coil region" evidence="15">
    <location>
        <begin position="105"/>
        <end position="139"/>
    </location>
</feature>
<dbReference type="Pfam" id="PF00072">
    <property type="entry name" value="Response_reg"/>
    <property type="match status" value="1"/>
</dbReference>
<dbReference type="GO" id="GO:0005886">
    <property type="term" value="C:plasma membrane"/>
    <property type="evidence" value="ECO:0007669"/>
    <property type="project" value="UniProtKB-SubCell"/>
</dbReference>
<dbReference type="SMART" id="SM00304">
    <property type="entry name" value="HAMP"/>
    <property type="match status" value="1"/>
</dbReference>
<evidence type="ECO:0000259" key="18">
    <source>
        <dbReference type="PROSITE" id="PS50110"/>
    </source>
</evidence>
<keyword evidence="12 16" id="KW-0472">Membrane</keyword>
<dbReference type="PROSITE" id="PS50885">
    <property type="entry name" value="HAMP"/>
    <property type="match status" value="1"/>
</dbReference>
<feature type="transmembrane region" description="Helical" evidence="16">
    <location>
        <begin position="185"/>
        <end position="205"/>
    </location>
</feature>
<feature type="domain" description="HAMP" evidence="19">
    <location>
        <begin position="206"/>
        <end position="260"/>
    </location>
</feature>
<keyword evidence="22" id="KW-1185">Reference proteome</keyword>
<keyword evidence="10 21" id="KW-0067">ATP-binding</keyword>
<dbReference type="Proteomes" id="UP000677265">
    <property type="component" value="Unassembled WGS sequence"/>
</dbReference>
<proteinExistence type="inferred from homology"/>
<dbReference type="PANTHER" id="PTHR45339">
    <property type="entry name" value="HYBRID SIGNAL TRANSDUCTION HISTIDINE KINASE J"/>
    <property type="match status" value="1"/>
</dbReference>
<dbReference type="Pfam" id="PF02518">
    <property type="entry name" value="HATPase_c"/>
    <property type="match status" value="1"/>
</dbReference>
<evidence type="ECO:0000256" key="8">
    <source>
        <dbReference type="ARBA" id="ARBA00022741"/>
    </source>
</evidence>
<dbReference type="SMART" id="SM00387">
    <property type="entry name" value="HATPase_c"/>
    <property type="match status" value="1"/>
</dbReference>
<dbReference type="PROSITE" id="PS50109">
    <property type="entry name" value="HIS_KIN"/>
    <property type="match status" value="1"/>
</dbReference>
<dbReference type="CDD" id="cd00082">
    <property type="entry name" value="HisKA"/>
    <property type="match status" value="1"/>
</dbReference>
<evidence type="ECO:0000259" key="19">
    <source>
        <dbReference type="PROSITE" id="PS50885"/>
    </source>
</evidence>
<dbReference type="InterPro" id="IPR004358">
    <property type="entry name" value="Sig_transdc_His_kin-like_C"/>
</dbReference>
<dbReference type="CDD" id="cd17546">
    <property type="entry name" value="REC_hyHK_CKI1_RcsC-like"/>
    <property type="match status" value="1"/>
</dbReference>
<evidence type="ECO:0000256" key="15">
    <source>
        <dbReference type="SAM" id="Coils"/>
    </source>
</evidence>
<dbReference type="EC" id="2.7.13.3" evidence="4"/>
<keyword evidence="16" id="KW-0812">Transmembrane</keyword>
<dbReference type="EMBL" id="JAGYPE010000001">
    <property type="protein sequence ID" value="MBS4179794.1"/>
    <property type="molecule type" value="Genomic_DNA"/>
</dbReference>
<dbReference type="InterPro" id="IPR005467">
    <property type="entry name" value="His_kinase_dom"/>
</dbReference>
<keyword evidence="5" id="KW-1003">Cell membrane</keyword>
<dbReference type="Gene3D" id="1.10.287.130">
    <property type="match status" value="1"/>
</dbReference>
<dbReference type="Pfam" id="PF00512">
    <property type="entry name" value="HisKA"/>
    <property type="match status" value="1"/>
</dbReference>
<name>A0A942STG5_9BACI</name>
<dbReference type="PROSITE" id="PS50110">
    <property type="entry name" value="RESPONSE_REGULATORY"/>
    <property type="match status" value="1"/>
</dbReference>
<dbReference type="Gene3D" id="6.10.340.10">
    <property type="match status" value="1"/>
</dbReference>
<dbReference type="SUPFAM" id="SSF47384">
    <property type="entry name" value="Homodimeric domain of signal transducing histidine kinase"/>
    <property type="match status" value="1"/>
</dbReference>
<sequence>MKFKTKLYLGFGLLIFLFIVFLLFLMMLMNQLNTNMKNAVDNYELAKTAYKIQDSLNWYRSDSKGILANPPADLLKEFQDHKEQSYLNANQAIETLRKLDKREKSQKVIAELQSLSIQLRAMEAKTNKLMEQNKDEEARNLFWYDTWDVIDKMTSDANYLQTIQEDGVQSEFELSNNTTSTAYKFIFGYAVAVLILGGAITFFILRSMSKNLNNVMSVFTSAAFGKGDHLPRIKVKTKDEIGKISIAYNEMAQVLEKHHKQEKELKIAAEEQSWLNTKIAEIATMYPGINNLNELAQLFITRLAPIVGASYGLIYMKEDSVFRRYGSYAGQEEPVGRESFSVGEGLVGQCALDRRPISLEDIPDNYIKISSGTGEASPNSILVIPAEYQGEVLAVIELASFKPFARLEQVLLEEVVSHLGINIKSIQRHMRVEELLQESQTLTEELQSQSEELQLQQEELRTVNEQLEEQFKSSEKKTHELEKIKNMLEEKAQQLMMSSQYKSEFLANMSHELRTPLNSLLILAQMLSENSAQNLTPKQVEYAKTILSSGHDLLRLINDVLDISKIEAGKMEIYLEKTEIQEIKASLESQFFPLARQKGLDFSIQLDRFLPGLIHTDPQRLQQILTNLLSNAFKFTEKGRILLRIEKAKQTAFSEEKGNNQVETMIAFSVRDTGIGISLENQKLIFEAFQQADGTTSRKYGGTGLGLSISRELAQLLGGYLTVDSKIGEGSTFTLYIPGLAYEPARLEAAVTVEESKPASFTGESLEGKKILIVDDDMRNIFALTTALESYFVDVVFAENGREGIDVLQKNPDIDLVLMDIMMPEMDGFEAIRAIRQMPEYMNLPIIALTAKAMKSDRKKCIEAGASDYISKPVHIEQLISIMRVWLYR</sequence>
<dbReference type="InterPro" id="IPR003018">
    <property type="entry name" value="GAF"/>
</dbReference>
<keyword evidence="7" id="KW-0808">Transferase</keyword>
<evidence type="ECO:0000256" key="5">
    <source>
        <dbReference type="ARBA" id="ARBA00022475"/>
    </source>
</evidence>
<organism evidence="20">
    <name type="scientific">Neobacillus citreus</name>
    <dbReference type="NCBI Taxonomy" id="2833578"/>
    <lineage>
        <taxon>Bacteria</taxon>
        <taxon>Bacillati</taxon>
        <taxon>Bacillota</taxon>
        <taxon>Bacilli</taxon>
        <taxon>Bacillales</taxon>
        <taxon>Bacillaceae</taxon>
        <taxon>Neobacillus</taxon>
    </lineage>
</organism>
<comment type="caution">
    <text evidence="20">The sequence shown here is derived from an EMBL/GenBank/DDBJ whole genome shotgun (WGS) entry which is preliminary data.</text>
</comment>
<evidence type="ECO:0000256" key="12">
    <source>
        <dbReference type="ARBA" id="ARBA00023136"/>
    </source>
</evidence>
<dbReference type="SUPFAM" id="SSF55874">
    <property type="entry name" value="ATPase domain of HSP90 chaperone/DNA topoisomerase II/histidine kinase"/>
    <property type="match status" value="1"/>
</dbReference>
<keyword evidence="8" id="KW-0547">Nucleotide-binding</keyword>
<feature type="transmembrane region" description="Helical" evidence="16">
    <location>
        <begin position="7"/>
        <end position="29"/>
    </location>
</feature>
<dbReference type="InterPro" id="IPR003660">
    <property type="entry name" value="HAMP_dom"/>
</dbReference>
<dbReference type="GO" id="GO:0000155">
    <property type="term" value="F:phosphorelay sensor kinase activity"/>
    <property type="evidence" value="ECO:0007669"/>
    <property type="project" value="InterPro"/>
</dbReference>
<dbReference type="AlphaFoldDB" id="A0A942STG5"/>
<accession>A0A942STG5</accession>
<dbReference type="InterPro" id="IPR003661">
    <property type="entry name" value="HisK_dim/P_dom"/>
</dbReference>
<evidence type="ECO:0000256" key="4">
    <source>
        <dbReference type="ARBA" id="ARBA00012438"/>
    </source>
</evidence>
<keyword evidence="6 14" id="KW-0597">Phosphoprotein</keyword>
<dbReference type="InterPro" id="IPR029016">
    <property type="entry name" value="GAF-like_dom_sf"/>
</dbReference>
<evidence type="ECO:0000256" key="6">
    <source>
        <dbReference type="ARBA" id="ARBA00022553"/>
    </source>
</evidence>
<keyword evidence="15" id="KW-0175">Coiled coil</keyword>
<dbReference type="SMART" id="SM00388">
    <property type="entry name" value="HisKA"/>
    <property type="match status" value="1"/>
</dbReference>
<dbReference type="Gene3D" id="3.40.50.2300">
    <property type="match status" value="1"/>
</dbReference>
<evidence type="ECO:0000259" key="17">
    <source>
        <dbReference type="PROSITE" id="PS50109"/>
    </source>
</evidence>
<dbReference type="InterPro" id="IPR003594">
    <property type="entry name" value="HATPase_dom"/>
</dbReference>
<keyword evidence="9" id="KW-0418">Kinase</keyword>
<dbReference type="SUPFAM" id="SSF52172">
    <property type="entry name" value="CheY-like"/>
    <property type="match status" value="1"/>
</dbReference>
<evidence type="ECO:0000313" key="21">
    <source>
        <dbReference type="EMBL" id="MCH6264629.1"/>
    </source>
</evidence>
<comment type="subcellular location">
    <subcellularLocation>
        <location evidence="2">Cell membrane</location>
        <topology evidence="2">Multi-pass membrane protein</topology>
    </subcellularLocation>
</comment>
<keyword evidence="16" id="KW-1133">Transmembrane helix</keyword>
<evidence type="ECO:0000256" key="9">
    <source>
        <dbReference type="ARBA" id="ARBA00022777"/>
    </source>
</evidence>
<evidence type="ECO:0000256" key="7">
    <source>
        <dbReference type="ARBA" id="ARBA00022679"/>
    </source>
</evidence>
<evidence type="ECO:0000313" key="20">
    <source>
        <dbReference type="EMBL" id="MBS4179794.1"/>
    </source>
</evidence>
<feature type="coiled-coil region" evidence="15">
    <location>
        <begin position="432"/>
        <end position="494"/>
    </location>
</feature>
<feature type="domain" description="Histidine kinase" evidence="17">
    <location>
        <begin position="508"/>
        <end position="741"/>
    </location>
</feature>
<dbReference type="Gene3D" id="3.30.565.10">
    <property type="entry name" value="Histidine kinase-like ATPase, C-terminal domain"/>
    <property type="match status" value="1"/>
</dbReference>
<feature type="domain" description="Response regulatory" evidence="18">
    <location>
        <begin position="770"/>
        <end position="887"/>
    </location>
</feature>
<evidence type="ECO:0000256" key="3">
    <source>
        <dbReference type="ARBA" id="ARBA00006402"/>
    </source>
</evidence>
<dbReference type="Pfam" id="PF13185">
    <property type="entry name" value="GAF_2"/>
    <property type="match status" value="1"/>
</dbReference>
<gene>
    <name evidence="20" type="ORF">KHB02_00195</name>
    <name evidence="21" type="ORF">KHB02_003720</name>
</gene>
<evidence type="ECO:0000313" key="22">
    <source>
        <dbReference type="Proteomes" id="UP000677265"/>
    </source>
</evidence>
<dbReference type="GO" id="GO:0005524">
    <property type="term" value="F:ATP binding"/>
    <property type="evidence" value="ECO:0007669"/>
    <property type="project" value="UniProtKB-KW"/>
</dbReference>
<feature type="modified residue" description="4-aspartylphosphate" evidence="14">
    <location>
        <position position="820"/>
    </location>
</feature>
<evidence type="ECO:0000256" key="1">
    <source>
        <dbReference type="ARBA" id="ARBA00000085"/>
    </source>
</evidence>
<dbReference type="InterPro" id="IPR036097">
    <property type="entry name" value="HisK_dim/P_sf"/>
</dbReference>
<dbReference type="InterPro" id="IPR001789">
    <property type="entry name" value="Sig_transdc_resp-reg_receiver"/>
</dbReference>
<dbReference type="SMART" id="SM00448">
    <property type="entry name" value="REC"/>
    <property type="match status" value="1"/>
</dbReference>
<evidence type="ECO:0000256" key="2">
    <source>
        <dbReference type="ARBA" id="ARBA00004651"/>
    </source>
</evidence>
<dbReference type="RefSeq" id="WP_213141219.1">
    <property type="nucleotide sequence ID" value="NZ_JAGYPE020000004.1"/>
</dbReference>
<dbReference type="EMBL" id="JAGYPE020000004">
    <property type="protein sequence ID" value="MCH6264629.1"/>
    <property type="molecule type" value="Genomic_DNA"/>
</dbReference>
<evidence type="ECO:0000256" key="10">
    <source>
        <dbReference type="ARBA" id="ARBA00022840"/>
    </source>
</evidence>
<evidence type="ECO:0000256" key="13">
    <source>
        <dbReference type="ARBA" id="ARBA00074306"/>
    </source>
</evidence>
<comment type="similarity">
    <text evidence="3">In the N-terminal section; belongs to the phytochrome family.</text>
</comment>
<evidence type="ECO:0000256" key="11">
    <source>
        <dbReference type="ARBA" id="ARBA00023012"/>
    </source>
</evidence>
<dbReference type="CDD" id="cd06225">
    <property type="entry name" value="HAMP"/>
    <property type="match status" value="1"/>
</dbReference>
<dbReference type="CDD" id="cd16922">
    <property type="entry name" value="HATPase_EvgS-ArcB-TorS-like"/>
    <property type="match status" value="1"/>
</dbReference>
<dbReference type="InterPro" id="IPR036890">
    <property type="entry name" value="HATPase_C_sf"/>
</dbReference>
<protein>
    <recommendedName>
        <fullName evidence="13">Circadian input-output histidine kinase CikA</fullName>
        <ecNumber evidence="4">2.7.13.3</ecNumber>
    </recommendedName>
</protein>
<evidence type="ECO:0000256" key="16">
    <source>
        <dbReference type="SAM" id="Phobius"/>
    </source>
</evidence>
<dbReference type="InterPro" id="IPR011006">
    <property type="entry name" value="CheY-like_superfamily"/>
</dbReference>
<dbReference type="Gene3D" id="3.30.450.40">
    <property type="match status" value="1"/>
</dbReference>
<keyword evidence="11" id="KW-0902">Two-component regulatory system</keyword>
<reference evidence="20" key="1">
    <citation type="submission" date="2021-05" db="EMBL/GenBank/DDBJ databases">
        <title>Novel Bacillus species.</title>
        <authorList>
            <person name="Liu G."/>
        </authorList>
    </citation>
    <scope>NUCLEOTIDE SEQUENCE</scope>
    <source>
        <strain evidence="20 22">FJAT-50051</strain>
    </source>
</reference>
<dbReference type="PANTHER" id="PTHR45339:SF1">
    <property type="entry name" value="HYBRID SIGNAL TRANSDUCTION HISTIDINE KINASE J"/>
    <property type="match status" value="1"/>
</dbReference>
<dbReference type="PRINTS" id="PR00344">
    <property type="entry name" value="BCTRLSENSOR"/>
</dbReference>
<evidence type="ECO:0000256" key="14">
    <source>
        <dbReference type="PROSITE-ProRule" id="PRU00169"/>
    </source>
</evidence>
<comment type="catalytic activity">
    <reaction evidence="1">
        <text>ATP + protein L-histidine = ADP + protein N-phospho-L-histidine.</text>
        <dbReference type="EC" id="2.7.13.3"/>
    </reaction>
</comment>
<dbReference type="SUPFAM" id="SSF55781">
    <property type="entry name" value="GAF domain-like"/>
    <property type="match status" value="1"/>
</dbReference>